<proteinExistence type="predicted"/>
<reference evidence="1" key="1">
    <citation type="submission" date="2019-08" db="EMBL/GenBank/DDBJ databases">
        <authorList>
            <person name="Yao H."/>
        </authorList>
    </citation>
    <scope>NUCLEOTIDE SEQUENCE</scope>
    <source>
        <strain evidence="1">4M8F</strain>
        <plasmid evidence="1">p4M8F</plasmid>
    </source>
</reference>
<evidence type="ECO:0000313" key="1">
    <source>
        <dbReference type="EMBL" id="QID22827.1"/>
    </source>
</evidence>
<name>A0A6G6AL25_ECOLX</name>
<protein>
    <submittedName>
        <fullName evidence="1">Uncharacterized protein</fullName>
    </submittedName>
</protein>
<sequence length="48" mass="5626">MRNPAKCPPKALKVRDVFWRILVAKIRLSWFVRFDTRTPHFSPFGAAP</sequence>
<keyword evidence="1" id="KW-0614">Plasmid</keyword>
<accession>A0A6G6AL25</accession>
<dbReference type="EMBL" id="MN256758">
    <property type="protein sequence ID" value="QID22827.1"/>
    <property type="molecule type" value="Genomic_DNA"/>
</dbReference>
<dbReference type="AlphaFoldDB" id="A0A6G6AL25"/>
<geneLocation type="plasmid" evidence="1">
    <name>p4M8F</name>
</geneLocation>
<organism evidence="1">
    <name type="scientific">Escherichia coli</name>
    <dbReference type="NCBI Taxonomy" id="562"/>
    <lineage>
        <taxon>Bacteria</taxon>
        <taxon>Pseudomonadati</taxon>
        <taxon>Pseudomonadota</taxon>
        <taxon>Gammaproteobacteria</taxon>
        <taxon>Enterobacterales</taxon>
        <taxon>Enterobacteriaceae</taxon>
        <taxon>Escherichia</taxon>
    </lineage>
</organism>